<dbReference type="SUPFAM" id="SSF46689">
    <property type="entry name" value="Homeodomain-like"/>
    <property type="match status" value="2"/>
</dbReference>
<keyword evidence="1" id="KW-0805">Transcription regulation</keyword>
<evidence type="ECO:0000313" key="5">
    <source>
        <dbReference type="EMBL" id="MDX8523626.1"/>
    </source>
</evidence>
<evidence type="ECO:0000256" key="1">
    <source>
        <dbReference type="ARBA" id="ARBA00023015"/>
    </source>
</evidence>
<dbReference type="SMART" id="SM00342">
    <property type="entry name" value="HTH_ARAC"/>
    <property type="match status" value="1"/>
</dbReference>
<name>A0ABU4ZE32_9HYPH</name>
<evidence type="ECO:0000313" key="6">
    <source>
        <dbReference type="Proteomes" id="UP001276840"/>
    </source>
</evidence>
<dbReference type="InterPro" id="IPR009057">
    <property type="entry name" value="Homeodomain-like_sf"/>
</dbReference>
<keyword evidence="6" id="KW-1185">Reference proteome</keyword>
<proteinExistence type="predicted"/>
<dbReference type="Pfam" id="PF07883">
    <property type="entry name" value="Cupin_2"/>
    <property type="match status" value="1"/>
</dbReference>
<comment type="caution">
    <text evidence="5">The sequence shown here is derived from an EMBL/GenBank/DDBJ whole genome shotgun (WGS) entry which is preliminary data.</text>
</comment>
<organism evidence="5 6">
    <name type="scientific">Mesorhizobium montanum</name>
    <dbReference type="NCBI Taxonomy" id="3072323"/>
    <lineage>
        <taxon>Bacteria</taxon>
        <taxon>Pseudomonadati</taxon>
        <taxon>Pseudomonadota</taxon>
        <taxon>Alphaproteobacteria</taxon>
        <taxon>Hyphomicrobiales</taxon>
        <taxon>Phyllobacteriaceae</taxon>
        <taxon>Mesorhizobium</taxon>
    </lineage>
</organism>
<keyword evidence="3" id="KW-0804">Transcription</keyword>
<evidence type="ECO:0000259" key="4">
    <source>
        <dbReference type="PROSITE" id="PS01124"/>
    </source>
</evidence>
<dbReference type="SUPFAM" id="SSF51182">
    <property type="entry name" value="RmlC-like cupins"/>
    <property type="match status" value="1"/>
</dbReference>
<dbReference type="Proteomes" id="UP001276840">
    <property type="component" value="Unassembled WGS sequence"/>
</dbReference>
<evidence type="ECO:0000256" key="3">
    <source>
        <dbReference type="ARBA" id="ARBA00023163"/>
    </source>
</evidence>
<feature type="domain" description="HTH araC/xylS-type" evidence="4">
    <location>
        <begin position="189"/>
        <end position="289"/>
    </location>
</feature>
<dbReference type="RefSeq" id="WP_320231328.1">
    <property type="nucleotide sequence ID" value="NZ_JAVIJF010000002.1"/>
</dbReference>
<sequence length="347" mass="38854">MNIAYLMPGQLRGKQDAGFEDHAPAVTQHFWAFVHGAIEVPYHWHRDMEILLVLRGRFRLVVDGQVCEMNPNDVIVINSDVPHNSASVSPDALICGVHLDAAYFERLGLPGFSSRHYLCRTFLHGRSFMNRIAPMKALMARLILDQAGHPEEMMVRDTVANLLACFVYRAIPYDESDGAAAQLRSASRNRILKIMDAVQGQQDNQTLSEIADAEGLTLSHLSRLFKRHLGIGYRDYCLNQRLDAAAHELRITDHTISVIMERNSFGNPAVFYNKFRARFGCSPAEYRRGQGLRGAKSKLTEEDAAETLRLLTRHAAEIGKAAEVSLGINAIGRRQVTLRAPYNASSR</sequence>
<gene>
    <name evidence="5" type="ORF">RFM68_03825</name>
</gene>
<dbReference type="Pfam" id="PF12833">
    <property type="entry name" value="HTH_18"/>
    <property type="match status" value="1"/>
</dbReference>
<dbReference type="Gene3D" id="1.10.10.60">
    <property type="entry name" value="Homeodomain-like"/>
    <property type="match status" value="2"/>
</dbReference>
<dbReference type="PROSITE" id="PS01124">
    <property type="entry name" value="HTH_ARAC_FAMILY_2"/>
    <property type="match status" value="1"/>
</dbReference>
<evidence type="ECO:0000256" key="2">
    <source>
        <dbReference type="ARBA" id="ARBA00023125"/>
    </source>
</evidence>
<dbReference type="InterPro" id="IPR018060">
    <property type="entry name" value="HTH_AraC"/>
</dbReference>
<dbReference type="PANTHER" id="PTHR43280:SF34">
    <property type="entry name" value="ARAC-FAMILY TRANSCRIPTIONAL REGULATOR"/>
    <property type="match status" value="1"/>
</dbReference>
<reference evidence="5 6" key="1">
    <citation type="submission" date="2023-08" db="EMBL/GenBank/DDBJ databases">
        <title>Implementing the SeqCode for naming new Mesorhizobium species isolated from Vachellia karroo root nodules.</title>
        <authorList>
            <person name="Van Lill M."/>
        </authorList>
    </citation>
    <scope>NUCLEOTIDE SEQUENCE [LARGE SCALE GENOMIC DNA]</scope>
    <source>
        <strain evidence="5 6">MSK 1335</strain>
    </source>
</reference>
<dbReference type="InterPro" id="IPR014710">
    <property type="entry name" value="RmlC-like_jellyroll"/>
</dbReference>
<protein>
    <submittedName>
        <fullName evidence="5">AraC family transcriptional regulator</fullName>
    </submittedName>
</protein>
<dbReference type="EMBL" id="JAVIJF010000002">
    <property type="protein sequence ID" value="MDX8523626.1"/>
    <property type="molecule type" value="Genomic_DNA"/>
</dbReference>
<dbReference type="PANTHER" id="PTHR43280">
    <property type="entry name" value="ARAC-FAMILY TRANSCRIPTIONAL REGULATOR"/>
    <property type="match status" value="1"/>
</dbReference>
<dbReference type="InterPro" id="IPR013096">
    <property type="entry name" value="Cupin_2"/>
</dbReference>
<dbReference type="InterPro" id="IPR011051">
    <property type="entry name" value="RmlC_Cupin_sf"/>
</dbReference>
<accession>A0ABU4ZE32</accession>
<keyword evidence="2" id="KW-0238">DNA-binding</keyword>
<dbReference type="Gene3D" id="2.60.120.10">
    <property type="entry name" value="Jelly Rolls"/>
    <property type="match status" value="1"/>
</dbReference>
<dbReference type="CDD" id="cd02208">
    <property type="entry name" value="cupin_RmlC-like"/>
    <property type="match status" value="1"/>
</dbReference>